<feature type="region of interest" description="Disordered" evidence="1">
    <location>
        <begin position="613"/>
        <end position="661"/>
    </location>
</feature>
<organism evidence="2 3">
    <name type="scientific">Streblomastix strix</name>
    <dbReference type="NCBI Taxonomy" id="222440"/>
    <lineage>
        <taxon>Eukaryota</taxon>
        <taxon>Metamonada</taxon>
        <taxon>Preaxostyla</taxon>
        <taxon>Oxymonadida</taxon>
        <taxon>Streblomastigidae</taxon>
        <taxon>Streblomastix</taxon>
    </lineage>
</organism>
<comment type="caution">
    <text evidence="2">The sequence shown here is derived from an EMBL/GenBank/DDBJ whole genome shotgun (WGS) entry which is preliminary data.</text>
</comment>
<feature type="region of interest" description="Disordered" evidence="1">
    <location>
        <begin position="737"/>
        <end position="784"/>
    </location>
</feature>
<dbReference type="EMBL" id="SNRW01002043">
    <property type="protein sequence ID" value="KAA6394109.1"/>
    <property type="molecule type" value="Genomic_DNA"/>
</dbReference>
<reference evidence="2 3" key="1">
    <citation type="submission" date="2019-03" db="EMBL/GenBank/DDBJ databases">
        <title>Single cell metagenomics reveals metabolic interactions within the superorganism composed of flagellate Streblomastix strix and complex community of Bacteroidetes bacteria on its surface.</title>
        <authorList>
            <person name="Treitli S.C."/>
            <person name="Kolisko M."/>
            <person name="Husnik F."/>
            <person name="Keeling P."/>
            <person name="Hampl V."/>
        </authorList>
    </citation>
    <scope>NUCLEOTIDE SEQUENCE [LARGE SCALE GENOMIC DNA]</scope>
    <source>
        <strain evidence="2">ST1C</strain>
    </source>
</reference>
<feature type="compositionally biased region" description="Basic and acidic residues" evidence="1">
    <location>
        <begin position="334"/>
        <end position="359"/>
    </location>
</feature>
<protein>
    <submittedName>
        <fullName evidence="2">Uncharacterized protein</fullName>
    </submittedName>
</protein>
<feature type="region of interest" description="Disordered" evidence="1">
    <location>
        <begin position="565"/>
        <end position="593"/>
    </location>
</feature>
<gene>
    <name evidence="2" type="ORF">EZS28_010367</name>
</gene>
<name>A0A5J4WIE0_9EUKA</name>
<feature type="compositionally biased region" description="Low complexity" evidence="1">
    <location>
        <begin position="643"/>
        <end position="657"/>
    </location>
</feature>
<evidence type="ECO:0000256" key="1">
    <source>
        <dbReference type="SAM" id="MobiDB-lite"/>
    </source>
</evidence>
<dbReference type="AlphaFoldDB" id="A0A5J4WIE0"/>
<feature type="compositionally biased region" description="Basic residues" evidence="1">
    <location>
        <begin position="569"/>
        <end position="587"/>
    </location>
</feature>
<evidence type="ECO:0000313" key="3">
    <source>
        <dbReference type="Proteomes" id="UP000324800"/>
    </source>
</evidence>
<feature type="region of interest" description="Disordered" evidence="1">
    <location>
        <begin position="328"/>
        <end position="380"/>
    </location>
</feature>
<dbReference type="Proteomes" id="UP000324800">
    <property type="component" value="Unassembled WGS sequence"/>
</dbReference>
<feature type="compositionally biased region" description="Polar residues" evidence="1">
    <location>
        <begin position="623"/>
        <end position="638"/>
    </location>
</feature>
<feature type="compositionally biased region" description="Polar residues" evidence="1">
    <location>
        <begin position="765"/>
        <end position="784"/>
    </location>
</feature>
<accession>A0A5J4WIE0</accession>
<sequence>MLYKLTILSIQHLLEGNTKETLIDLVDMCAALLCFAERSTYIRIQMKEGAQGAQQFDPGYNGVMSLAIQPLHALRMIQGQGSQDLVNPQAGQYSATVMGPGQQIPKLVTFIATQIVQQFYSGQLIPRPQIQQPLKGICMYPRIQQFQGFPQPGLFQWAQHTSGLQYLIVQTAKHYGRLIVVHVEFTDAREPVYINGRLLDSTGTALTRRIAQDLQPLWNKENSQRVDQDQFTPIDPPELTINMTQQQFSAHRDFQAHRSYALRYIGLRSNRQHHRGFEECFLNVSVFIQRHARHEYLTISEWKSFWRELDTDSYLDTVRMELDDDDNHHHHHDHDHDNDHDHRHDRERNGRNDQLDLGRGRKRRRVISSEGQGNGWNNDDWAEDLHREINQNQQPSQRQSLFVTDPNHQFIKGVQQSKYIPIEEAVNHLPLLPEDFKRQVEIKVYTGEQVQYINKMEQVDKFQNMMENMMNKLQDHSNQDEAMRLRMQILSKLSPEEQQRVKRGFGPQIRLTSFYEAQIQRRIIEQNNNAIHIDASWDFGSGTGEQQDEFQNDFIDESQLLEIRPLGKNNKKHKYRKRQRSQKKQRNNKAQTQWYYNNQVLDSHYGPLFGQMNYPGPPWRAPDQSNTKLRSRQPTSRRQWIVPPTQTTPQSKTTPYPNQNQSSILNADLMGIIANPFSVPKGMQHQQIAGKAAQVFHEPRETFSSNGSVRRGASSTYSIASGQVGVAGAKSINIQTAPSTQLQGNPVREPKVEKKGGRTPVRGKATSTNTSVVANQNQSQDQQR</sequence>
<proteinExistence type="predicted"/>
<evidence type="ECO:0000313" key="2">
    <source>
        <dbReference type="EMBL" id="KAA6394109.1"/>
    </source>
</evidence>